<keyword evidence="10" id="KW-0411">Iron-sulfur</keyword>
<dbReference type="EMBL" id="UOFZ01000052">
    <property type="protein sequence ID" value="VAX12591.1"/>
    <property type="molecule type" value="Genomic_DNA"/>
</dbReference>
<dbReference type="GO" id="GO:0016818">
    <property type="term" value="F:hydrolase activity, acting on acid anhydrides, in phosphorus-containing anhydrides"/>
    <property type="evidence" value="ECO:0007669"/>
    <property type="project" value="InterPro"/>
</dbReference>
<gene>
    <name evidence="17" type="ORF">MNBD_GAMMA24-1032</name>
</gene>
<evidence type="ECO:0000256" key="13">
    <source>
        <dbReference type="ARBA" id="ARBA00023235"/>
    </source>
</evidence>
<dbReference type="Gene3D" id="3.40.50.300">
    <property type="entry name" value="P-loop containing nucleotide triphosphate hydrolases"/>
    <property type="match status" value="2"/>
</dbReference>
<evidence type="ECO:0000256" key="11">
    <source>
        <dbReference type="ARBA" id="ARBA00023125"/>
    </source>
</evidence>
<keyword evidence="3" id="KW-0479">Metal-binding</keyword>
<keyword evidence="8" id="KW-0067">ATP-binding</keyword>
<evidence type="ECO:0000259" key="16">
    <source>
        <dbReference type="PROSITE" id="PS51193"/>
    </source>
</evidence>
<dbReference type="GO" id="GO:0043139">
    <property type="term" value="F:5'-3' DNA helicase activity"/>
    <property type="evidence" value="ECO:0007669"/>
    <property type="project" value="UniProtKB-EC"/>
</dbReference>
<dbReference type="PANTHER" id="PTHR11472">
    <property type="entry name" value="DNA REPAIR DEAD HELICASE RAD3/XP-D SUBFAMILY MEMBER"/>
    <property type="match status" value="1"/>
</dbReference>
<dbReference type="SMART" id="SM00487">
    <property type="entry name" value="DEXDc"/>
    <property type="match status" value="1"/>
</dbReference>
<evidence type="ECO:0000256" key="6">
    <source>
        <dbReference type="ARBA" id="ARBA00022801"/>
    </source>
</evidence>
<evidence type="ECO:0000256" key="7">
    <source>
        <dbReference type="ARBA" id="ARBA00022806"/>
    </source>
</evidence>
<dbReference type="GO" id="GO:0046872">
    <property type="term" value="F:metal ion binding"/>
    <property type="evidence" value="ECO:0007669"/>
    <property type="project" value="UniProtKB-KW"/>
</dbReference>
<evidence type="ECO:0000256" key="12">
    <source>
        <dbReference type="ARBA" id="ARBA00023204"/>
    </source>
</evidence>
<keyword evidence="12" id="KW-0234">DNA repair</keyword>
<evidence type="ECO:0000313" key="17">
    <source>
        <dbReference type="EMBL" id="VAX12591.1"/>
    </source>
</evidence>
<dbReference type="AlphaFoldDB" id="A0A3B1BE03"/>
<organism evidence="17">
    <name type="scientific">hydrothermal vent metagenome</name>
    <dbReference type="NCBI Taxonomy" id="652676"/>
    <lineage>
        <taxon>unclassified sequences</taxon>
        <taxon>metagenomes</taxon>
        <taxon>ecological metagenomes</taxon>
    </lineage>
</organism>
<dbReference type="Pfam" id="PF00270">
    <property type="entry name" value="DEAD"/>
    <property type="match status" value="1"/>
</dbReference>
<keyword evidence="5" id="KW-0227">DNA damage</keyword>
<dbReference type="InterPro" id="IPR006555">
    <property type="entry name" value="ATP-dep_Helicase_C"/>
</dbReference>
<dbReference type="InterPro" id="IPR011545">
    <property type="entry name" value="DEAD/DEAH_box_helicase_dom"/>
</dbReference>
<dbReference type="SMART" id="SM00488">
    <property type="entry name" value="DEXDc2"/>
    <property type="match status" value="1"/>
</dbReference>
<dbReference type="GO" id="GO:0003677">
    <property type="term" value="F:DNA binding"/>
    <property type="evidence" value="ECO:0007669"/>
    <property type="project" value="UniProtKB-KW"/>
</dbReference>
<proteinExistence type="predicted"/>
<reference evidence="17" key="1">
    <citation type="submission" date="2018-06" db="EMBL/GenBank/DDBJ databases">
        <authorList>
            <person name="Zhirakovskaya E."/>
        </authorList>
    </citation>
    <scope>NUCLEOTIDE SEQUENCE</scope>
</reference>
<comment type="cofactor">
    <cofactor evidence="1">
        <name>[4Fe-4S] cluster</name>
        <dbReference type="ChEBI" id="CHEBI:49883"/>
    </cofactor>
</comment>
<dbReference type="InterPro" id="IPR045028">
    <property type="entry name" value="DinG/Rad3-like"/>
</dbReference>
<evidence type="ECO:0000256" key="14">
    <source>
        <dbReference type="ARBA" id="ARBA00044969"/>
    </source>
</evidence>
<evidence type="ECO:0000256" key="8">
    <source>
        <dbReference type="ARBA" id="ARBA00022840"/>
    </source>
</evidence>
<name>A0A3B1BE03_9ZZZZ</name>
<evidence type="ECO:0000256" key="5">
    <source>
        <dbReference type="ARBA" id="ARBA00022763"/>
    </source>
</evidence>
<keyword evidence="4" id="KW-0547">Nucleotide-binding</keyword>
<keyword evidence="9" id="KW-0408">Iron</keyword>
<evidence type="ECO:0000256" key="1">
    <source>
        <dbReference type="ARBA" id="ARBA00001966"/>
    </source>
</evidence>
<evidence type="ECO:0000256" key="3">
    <source>
        <dbReference type="ARBA" id="ARBA00022723"/>
    </source>
</evidence>
<dbReference type="InterPro" id="IPR027417">
    <property type="entry name" value="P-loop_NTPase"/>
</dbReference>
<dbReference type="GO" id="GO:0006281">
    <property type="term" value="P:DNA repair"/>
    <property type="evidence" value="ECO:0007669"/>
    <property type="project" value="UniProtKB-KW"/>
</dbReference>
<keyword evidence="7 17" id="KW-0347">Helicase</keyword>
<keyword evidence="11" id="KW-0238">DNA-binding</keyword>
<feature type="domain" description="Helicase ATP-binding" evidence="16">
    <location>
        <begin position="13"/>
        <end position="277"/>
    </location>
</feature>
<evidence type="ECO:0000256" key="2">
    <source>
        <dbReference type="ARBA" id="ARBA00022485"/>
    </source>
</evidence>
<accession>A0A3B1BE03</accession>
<dbReference type="SMART" id="SM00491">
    <property type="entry name" value="HELICc2"/>
    <property type="match status" value="1"/>
</dbReference>
<dbReference type="EC" id="5.6.2.3" evidence="14"/>
<dbReference type="PANTHER" id="PTHR11472:SF34">
    <property type="entry name" value="REGULATOR OF TELOMERE ELONGATION HELICASE 1"/>
    <property type="match status" value="1"/>
</dbReference>
<dbReference type="InterPro" id="IPR010614">
    <property type="entry name" value="RAD3-like_helicase_DEAD"/>
</dbReference>
<protein>
    <recommendedName>
        <fullName evidence="14">DNA 5'-3' helicase</fullName>
        <ecNumber evidence="14">5.6.2.3</ecNumber>
    </recommendedName>
</protein>
<dbReference type="SUPFAM" id="SSF52540">
    <property type="entry name" value="P-loop containing nucleoside triphosphate hydrolases"/>
    <property type="match status" value="2"/>
</dbReference>
<evidence type="ECO:0000256" key="9">
    <source>
        <dbReference type="ARBA" id="ARBA00023004"/>
    </source>
</evidence>
<keyword evidence="2" id="KW-0004">4Fe-4S</keyword>
<dbReference type="InterPro" id="IPR014013">
    <property type="entry name" value="Helic_SF1/SF2_ATP-bd_DinG/Rad3"/>
</dbReference>
<keyword evidence="6" id="KW-0378">Hydrolase</keyword>
<dbReference type="InterPro" id="IPR006554">
    <property type="entry name" value="Helicase-like_DEXD_c2"/>
</dbReference>
<evidence type="ECO:0000256" key="15">
    <source>
        <dbReference type="ARBA" id="ARBA00048954"/>
    </source>
</evidence>
<sequence>MNTPSEILGQDGLLAKHIAGFAPRAEQQAMAEAVARTLDRHSILIAEAGTGTGKTFAYLVPALLSGQKVIISTGTKNLQDQLYHRDLPVVRKALAVPVSVALLKGRNNYLCLHRLEVAEEGRYSNRETGKKIQMIRSWSQQTENGDIAELSTLSETDSIWPRVTSGSDNCLGADCQFYGKCYLIEARRQAQAADVVVVNHHLLFADMALRESGFGELLPAANAFIIDEAHQLQDVASNFFGTSMSSKQLLELSRDAEAEYITDINEGRDFSTLTDALQTAVLDMRLAFKLKNGRGVWRDEAAGEDLLAAMDKVNTALEKLQSALTPLSERSKGLDNCRRRGADLKDLFSRLTGDSPDDHIHWYEIHKRSFSIHLTPLSIASSFQARLEEIKAAWIFTSATLAVGENFELFQQQLGLTKAETAQWASPFDYYHQSLFYVPRDLPLPSDQNYTEAVIECARPVIESCGGRTFLLFTSHRALNEAAELLEDSLDFPLLVQGTEPRDVLLEKFREMGNAVLLGTSSFWEGVDVRGDALSCVIIDKLPFASPGDPVLQGRIEAMRKQGKNPFMEFQLPNAAITLKQGVGRLIRDVNDHGILMICDPRLLDKPYGRIFLESLPKMARTRDASDIARFFDYAEKRTAIS</sequence>
<evidence type="ECO:0000256" key="4">
    <source>
        <dbReference type="ARBA" id="ARBA00022741"/>
    </source>
</evidence>
<dbReference type="GO" id="GO:0051539">
    <property type="term" value="F:4 iron, 4 sulfur cluster binding"/>
    <property type="evidence" value="ECO:0007669"/>
    <property type="project" value="UniProtKB-KW"/>
</dbReference>
<keyword evidence="13" id="KW-0413">Isomerase</keyword>
<dbReference type="PROSITE" id="PS51193">
    <property type="entry name" value="HELICASE_ATP_BIND_2"/>
    <property type="match status" value="1"/>
</dbReference>
<dbReference type="Pfam" id="PF06733">
    <property type="entry name" value="DEAD_2"/>
    <property type="match status" value="1"/>
</dbReference>
<dbReference type="Pfam" id="PF13307">
    <property type="entry name" value="Helicase_C_2"/>
    <property type="match status" value="1"/>
</dbReference>
<evidence type="ECO:0000256" key="10">
    <source>
        <dbReference type="ARBA" id="ARBA00023014"/>
    </source>
</evidence>
<dbReference type="GO" id="GO:0005524">
    <property type="term" value="F:ATP binding"/>
    <property type="evidence" value="ECO:0007669"/>
    <property type="project" value="UniProtKB-KW"/>
</dbReference>
<dbReference type="InterPro" id="IPR014001">
    <property type="entry name" value="Helicase_ATP-bd"/>
</dbReference>
<comment type="catalytic activity">
    <reaction evidence="15">
        <text>ATP + H2O = ADP + phosphate + H(+)</text>
        <dbReference type="Rhea" id="RHEA:13065"/>
        <dbReference type="ChEBI" id="CHEBI:15377"/>
        <dbReference type="ChEBI" id="CHEBI:15378"/>
        <dbReference type="ChEBI" id="CHEBI:30616"/>
        <dbReference type="ChEBI" id="CHEBI:43474"/>
        <dbReference type="ChEBI" id="CHEBI:456216"/>
        <dbReference type="EC" id="5.6.2.3"/>
    </reaction>
</comment>